<dbReference type="Proteomes" id="UP000586918">
    <property type="component" value="Unassembled WGS sequence"/>
</dbReference>
<dbReference type="InterPro" id="IPR025975">
    <property type="entry name" value="Polysacc_lyase"/>
</dbReference>
<proteinExistence type="predicted"/>
<feature type="chain" id="PRO_5038972897" description="Polysaccharide lyase-like protein" evidence="2">
    <location>
        <begin position="27"/>
        <end position="327"/>
    </location>
</feature>
<dbReference type="SUPFAM" id="SSF49899">
    <property type="entry name" value="Concanavalin A-like lectins/glucanases"/>
    <property type="match status" value="1"/>
</dbReference>
<evidence type="ECO:0008006" key="5">
    <source>
        <dbReference type="Google" id="ProtNLM"/>
    </source>
</evidence>
<comment type="caution">
    <text evidence="3">The sequence shown here is derived from an EMBL/GenBank/DDBJ whole genome shotgun (WGS) entry which is preliminary data.</text>
</comment>
<dbReference type="RefSeq" id="WP_169410911.1">
    <property type="nucleotide sequence ID" value="NZ_JAAXKZ010000013.1"/>
</dbReference>
<dbReference type="InterPro" id="IPR013320">
    <property type="entry name" value="ConA-like_dom_sf"/>
</dbReference>
<accession>A0A848DEW9</accession>
<evidence type="ECO:0000256" key="2">
    <source>
        <dbReference type="SAM" id="SignalP"/>
    </source>
</evidence>
<protein>
    <recommendedName>
        <fullName evidence="5">Polysaccharide lyase-like protein</fullName>
    </recommendedName>
</protein>
<reference evidence="3 4" key="1">
    <citation type="submission" date="2020-04" db="EMBL/GenBank/DDBJ databases">
        <authorList>
            <person name="Klaysubun C."/>
            <person name="Duangmal K."/>
            <person name="Lipun K."/>
        </authorList>
    </citation>
    <scope>NUCLEOTIDE SEQUENCE [LARGE SCALE GENOMIC DNA]</scope>
    <source>
        <strain evidence="3 4">DSM 45300</strain>
    </source>
</reference>
<evidence type="ECO:0000256" key="1">
    <source>
        <dbReference type="SAM" id="MobiDB-lite"/>
    </source>
</evidence>
<name>A0A848DEW9_9PSEU</name>
<keyword evidence="4" id="KW-1185">Reference proteome</keyword>
<organism evidence="3 4">
    <name type="scientific">Pseudonocardia bannensis</name>
    <dbReference type="NCBI Taxonomy" id="630973"/>
    <lineage>
        <taxon>Bacteria</taxon>
        <taxon>Bacillati</taxon>
        <taxon>Actinomycetota</taxon>
        <taxon>Actinomycetes</taxon>
        <taxon>Pseudonocardiales</taxon>
        <taxon>Pseudonocardiaceae</taxon>
        <taxon>Pseudonocardia</taxon>
    </lineage>
</organism>
<feature type="signal peptide" evidence="2">
    <location>
        <begin position="1"/>
        <end position="26"/>
    </location>
</feature>
<evidence type="ECO:0000313" key="4">
    <source>
        <dbReference type="Proteomes" id="UP000586918"/>
    </source>
</evidence>
<sequence>MIRHVMASAALVAVTLVTTDLYFSHAAADEHELVTAANTTQPVPPADQDDRGVEPQPPATRPKLHSSQRPPSDPFTALLTPPIGGLPGVIPPIVGPERPSPVPAGLREVFVGDFGTGDFSQWETCQSVLMNAACSGYRLTHHSMQLVDGPRQGVKAAHFEVRDGDVPDFGGGERSEVAAHNEGALTREGDERWYEFSMRFPENFRNPQGGWFIVMQWHSGSGSPPLAIDISNDGDIYIGGDGVEHEKKSIGKVRPGEWVDYVLHAKFSNSASTGFVEAWENGVQTVQRYNRATMSSDENYLKMGIYRDDEDSGTAEVSIAGLRVTAP</sequence>
<evidence type="ECO:0000313" key="3">
    <source>
        <dbReference type="EMBL" id="NMH91147.1"/>
    </source>
</evidence>
<dbReference type="Pfam" id="PF14099">
    <property type="entry name" value="Polysacc_lyase"/>
    <property type="match status" value="1"/>
</dbReference>
<feature type="region of interest" description="Disordered" evidence="1">
    <location>
        <begin position="40"/>
        <end position="81"/>
    </location>
</feature>
<dbReference type="Gene3D" id="2.60.120.200">
    <property type="match status" value="1"/>
</dbReference>
<gene>
    <name evidence="3" type="ORF">HF519_05970</name>
</gene>
<dbReference type="EMBL" id="JAAXKZ010000013">
    <property type="protein sequence ID" value="NMH91147.1"/>
    <property type="molecule type" value="Genomic_DNA"/>
</dbReference>
<keyword evidence="2" id="KW-0732">Signal</keyword>
<dbReference type="AlphaFoldDB" id="A0A848DEW9"/>